<comment type="subcellular location">
    <subcellularLocation>
        <location evidence="1">Membrane</location>
        <topology evidence="1">Multi-pass membrane protein</topology>
    </subcellularLocation>
</comment>
<keyword evidence="8" id="KW-1185">Reference proteome</keyword>
<proteinExistence type="predicted"/>
<protein>
    <submittedName>
        <fullName evidence="7">Amino acid permease</fullName>
    </submittedName>
</protein>
<feature type="transmembrane region" description="Helical" evidence="6">
    <location>
        <begin position="234"/>
        <end position="255"/>
    </location>
</feature>
<keyword evidence="5 6" id="KW-0472">Membrane</keyword>
<dbReference type="RefSeq" id="WP_143127669.1">
    <property type="nucleotide sequence ID" value="NZ_VJMG01000083.1"/>
</dbReference>
<dbReference type="PANTHER" id="PTHR45649">
    <property type="entry name" value="AMINO-ACID PERMEASE BAT1"/>
    <property type="match status" value="1"/>
</dbReference>
<dbReference type="Proteomes" id="UP000316801">
    <property type="component" value="Unassembled WGS sequence"/>
</dbReference>
<evidence type="ECO:0000256" key="1">
    <source>
        <dbReference type="ARBA" id="ARBA00004141"/>
    </source>
</evidence>
<evidence type="ECO:0000256" key="3">
    <source>
        <dbReference type="ARBA" id="ARBA00022692"/>
    </source>
</evidence>
<feature type="transmembrane region" description="Helical" evidence="6">
    <location>
        <begin position="474"/>
        <end position="493"/>
    </location>
</feature>
<evidence type="ECO:0000256" key="4">
    <source>
        <dbReference type="ARBA" id="ARBA00022989"/>
    </source>
</evidence>
<evidence type="ECO:0000256" key="5">
    <source>
        <dbReference type="ARBA" id="ARBA00023136"/>
    </source>
</evidence>
<keyword evidence="2" id="KW-0813">Transport</keyword>
<gene>
    <name evidence="7" type="ORF">FNA46_23580</name>
</gene>
<dbReference type="InterPro" id="IPR002293">
    <property type="entry name" value="AA/rel_permease1"/>
</dbReference>
<feature type="transmembrane region" description="Helical" evidence="6">
    <location>
        <begin position="451"/>
        <end position="468"/>
    </location>
</feature>
<feature type="transmembrane region" description="Helical" evidence="6">
    <location>
        <begin position="327"/>
        <end position="352"/>
    </location>
</feature>
<organism evidence="7 8">
    <name type="scientific">Rhizobium straminoryzae</name>
    <dbReference type="NCBI Taxonomy" id="1387186"/>
    <lineage>
        <taxon>Bacteria</taxon>
        <taxon>Pseudomonadati</taxon>
        <taxon>Pseudomonadota</taxon>
        <taxon>Alphaproteobacteria</taxon>
        <taxon>Hyphomicrobiales</taxon>
        <taxon>Rhizobiaceae</taxon>
        <taxon>Rhizobium/Agrobacterium group</taxon>
        <taxon>Rhizobium</taxon>
    </lineage>
</organism>
<feature type="transmembrane region" description="Helical" evidence="6">
    <location>
        <begin position="405"/>
        <end position="431"/>
    </location>
</feature>
<evidence type="ECO:0000256" key="2">
    <source>
        <dbReference type="ARBA" id="ARBA00022448"/>
    </source>
</evidence>
<evidence type="ECO:0000256" key="6">
    <source>
        <dbReference type="SAM" id="Phobius"/>
    </source>
</evidence>
<reference evidence="7 8" key="1">
    <citation type="submission" date="2019-07" db="EMBL/GenBank/DDBJ databases">
        <title>Ln-dependent methylotrophs.</title>
        <authorList>
            <person name="Tani A."/>
        </authorList>
    </citation>
    <scope>NUCLEOTIDE SEQUENCE [LARGE SCALE GENOMIC DNA]</scope>
    <source>
        <strain evidence="7 8">SM12</strain>
    </source>
</reference>
<dbReference type="PIRSF" id="PIRSF006060">
    <property type="entry name" value="AA_transporter"/>
    <property type="match status" value="1"/>
</dbReference>
<feature type="transmembrane region" description="Helical" evidence="6">
    <location>
        <begin position="110"/>
        <end position="136"/>
    </location>
</feature>
<evidence type="ECO:0000313" key="8">
    <source>
        <dbReference type="Proteomes" id="UP000316801"/>
    </source>
</evidence>
<dbReference type="AlphaFoldDB" id="A0A549SRK8"/>
<accession>A0A549SRK8</accession>
<feature type="transmembrane region" description="Helical" evidence="6">
    <location>
        <begin position="148"/>
        <end position="170"/>
    </location>
</feature>
<feature type="transmembrane region" description="Helical" evidence="6">
    <location>
        <begin position="182"/>
        <end position="202"/>
    </location>
</feature>
<dbReference type="GO" id="GO:0022857">
    <property type="term" value="F:transmembrane transporter activity"/>
    <property type="evidence" value="ECO:0007669"/>
    <property type="project" value="InterPro"/>
</dbReference>
<dbReference type="GO" id="GO:0016020">
    <property type="term" value="C:membrane"/>
    <property type="evidence" value="ECO:0007669"/>
    <property type="project" value="UniProtKB-SubCell"/>
</dbReference>
<feature type="transmembrane region" description="Helical" evidence="6">
    <location>
        <begin position="373"/>
        <end position="393"/>
    </location>
</feature>
<sequence length="524" mass="55802">MSDYTESDKKQDIQILHSMGYAQELERRMSSFSNFAISFSIICILSGGINSLGQATAGAGGASIGIGWPLGCLISGIFALGLAQISSAYPTAGGLYHWGSILGNRFTGWLSAWLNLLGLVTVLGAINVGTFYFFFGAFGTTFGIEDTLVHRVVFAAVITALQALINHFGIGLTAKLTDFSGYLIFATALALTIVCLVSAPSYEFARLFTFANYTGQPTMAADGTMTGAAVWPNVVSGGMAFLLGLLLPIYTITGYDASAHTSEETVKAAVSVPKGMVSAVIWSAVFGYIMLCAFVLMLPNMEDAAKQGWNVFFWAMDTQVNATVKTVLYALIFVSQFLCGLATVTSVSRMIFAFSRDKGLPASAALAKVSTKYRTPVAAIWTGSILSVLFIWFTSAITIAGTPAYSIVVSCTVIFLFLSFALPIALGLVAIGTPKWPKMGPWNMGIGTYKLVSVLVIISMAIIFYIGVQPPNDWALEITVGFLVLTAIVWFGFENRRFMGPPIGDAIAKRKAEIAAAEAAVGEA</sequence>
<name>A0A549SRK8_9HYPH</name>
<comment type="caution">
    <text evidence="7">The sequence shown here is derived from an EMBL/GenBank/DDBJ whole genome shotgun (WGS) entry which is preliminary data.</text>
</comment>
<dbReference type="Pfam" id="PF13520">
    <property type="entry name" value="AA_permease_2"/>
    <property type="match status" value="1"/>
</dbReference>
<evidence type="ECO:0000313" key="7">
    <source>
        <dbReference type="EMBL" id="TRL32248.1"/>
    </source>
</evidence>
<feature type="transmembrane region" description="Helical" evidence="6">
    <location>
        <begin position="276"/>
        <end position="298"/>
    </location>
</feature>
<feature type="transmembrane region" description="Helical" evidence="6">
    <location>
        <begin position="66"/>
        <end position="89"/>
    </location>
</feature>
<feature type="transmembrane region" description="Helical" evidence="6">
    <location>
        <begin position="35"/>
        <end position="54"/>
    </location>
</feature>
<dbReference type="EMBL" id="VJMG01000083">
    <property type="protein sequence ID" value="TRL32248.1"/>
    <property type="molecule type" value="Genomic_DNA"/>
</dbReference>
<dbReference type="Gene3D" id="1.20.1740.10">
    <property type="entry name" value="Amino acid/polyamine transporter I"/>
    <property type="match status" value="1"/>
</dbReference>
<keyword evidence="3 6" id="KW-0812">Transmembrane</keyword>
<dbReference type="PANTHER" id="PTHR45649:SF26">
    <property type="entry name" value="OS04G0435100 PROTEIN"/>
    <property type="match status" value="1"/>
</dbReference>
<keyword evidence="4 6" id="KW-1133">Transmembrane helix</keyword>